<keyword evidence="1" id="KW-0472">Membrane</keyword>
<dbReference type="InterPro" id="IPR007621">
    <property type="entry name" value="TPM_dom"/>
</dbReference>
<dbReference type="PANTHER" id="PTHR30373">
    <property type="entry name" value="UPF0603 PROTEIN YGCG"/>
    <property type="match status" value="1"/>
</dbReference>
<dbReference type="AlphaFoldDB" id="A0A0B5FF21"/>
<dbReference type="EMBL" id="CP010311">
    <property type="protein sequence ID" value="AJF06757.1"/>
    <property type="molecule type" value="Genomic_DNA"/>
</dbReference>
<dbReference type="KEGG" id="gsb:GSUB_09670"/>
<evidence type="ECO:0000259" key="3">
    <source>
        <dbReference type="Pfam" id="PF04536"/>
    </source>
</evidence>
<protein>
    <recommendedName>
        <fullName evidence="3">TPM domain-containing protein</fullName>
    </recommendedName>
</protein>
<evidence type="ECO:0000313" key="5">
    <source>
        <dbReference type="Proteomes" id="UP000035036"/>
    </source>
</evidence>
<feature type="chain" id="PRO_5002116798" description="TPM domain-containing protein" evidence="2">
    <location>
        <begin position="21"/>
        <end position="236"/>
    </location>
</feature>
<accession>A0A0B5FF21</accession>
<keyword evidence="2" id="KW-0732">Signal</keyword>
<feature type="signal peptide" evidence="2">
    <location>
        <begin position="1"/>
        <end position="20"/>
    </location>
</feature>
<name>A0A0B5FF21_9BACT</name>
<dbReference type="HOGENOM" id="CLU_035211_2_3_7"/>
<dbReference type="PANTHER" id="PTHR30373:SF2">
    <property type="entry name" value="UPF0603 PROTEIN YGCG"/>
    <property type="match status" value="1"/>
</dbReference>
<sequence length="236" mass="24574">MRSSALLFLFLLLLPSLGTALDVPQPSGYITDTADLVDHGTELKIEQFLKDFEKSDSTQIAVLTIPSLEGESLDEYALRVAEAWGIGQESKDNGALLLVAHQDRKIRIEVGYGLEGRLTDLLAGRIIDNEIAPRFRAGDFEGGIVAGVVAMAEAVRGEYQGTGRTGEKKERNPLGILALLLFLGPGMMFLGGGRSHRRGGIWYGGGFGGGGRGGGFGGGFSGGGGGFGGGGASGGW</sequence>
<dbReference type="Pfam" id="PF04536">
    <property type="entry name" value="TPM_phosphatase"/>
    <property type="match status" value="1"/>
</dbReference>
<gene>
    <name evidence="4" type="ORF">GSUB_09670</name>
</gene>
<keyword evidence="5" id="KW-1185">Reference proteome</keyword>
<feature type="transmembrane region" description="Helical" evidence="1">
    <location>
        <begin position="174"/>
        <end position="192"/>
    </location>
</feature>
<organism evidence="4 5">
    <name type="scientific">Geoalkalibacter subterraneus</name>
    <dbReference type="NCBI Taxonomy" id="483547"/>
    <lineage>
        <taxon>Bacteria</taxon>
        <taxon>Pseudomonadati</taxon>
        <taxon>Thermodesulfobacteriota</taxon>
        <taxon>Desulfuromonadia</taxon>
        <taxon>Desulfuromonadales</taxon>
        <taxon>Geoalkalibacteraceae</taxon>
        <taxon>Geoalkalibacter</taxon>
    </lineage>
</organism>
<dbReference type="RefSeq" id="WP_040200521.1">
    <property type="nucleotide sequence ID" value="NZ_CP010311.1"/>
</dbReference>
<proteinExistence type="predicted"/>
<evidence type="ECO:0000256" key="2">
    <source>
        <dbReference type="SAM" id="SignalP"/>
    </source>
</evidence>
<reference evidence="4 5" key="1">
    <citation type="journal article" date="2015" name="Genome Announc.">
        <title>Genomes of Geoalkalibacter ferrihydriticus Z-0531T and Geoalkalibacter subterraneus Red1T, Two Haloalkaliphilic Metal-Reducing Deltaproteobacteria.</title>
        <authorList>
            <person name="Badalamenti J.P."/>
            <person name="Krajmalnik-Brown R."/>
            <person name="Torres C.I."/>
            <person name="Bond D.R."/>
        </authorList>
    </citation>
    <scope>NUCLEOTIDE SEQUENCE [LARGE SCALE GENOMIC DNA]</scope>
    <source>
        <strain evidence="4 5">Red1</strain>
    </source>
</reference>
<keyword evidence="1" id="KW-0812">Transmembrane</keyword>
<dbReference type="OrthoDB" id="9810918at2"/>
<evidence type="ECO:0000313" key="4">
    <source>
        <dbReference type="EMBL" id="AJF06757.1"/>
    </source>
</evidence>
<dbReference type="Proteomes" id="UP000035036">
    <property type="component" value="Chromosome"/>
</dbReference>
<evidence type="ECO:0000256" key="1">
    <source>
        <dbReference type="SAM" id="Phobius"/>
    </source>
</evidence>
<keyword evidence="1" id="KW-1133">Transmembrane helix</keyword>
<feature type="domain" description="TPM" evidence="3">
    <location>
        <begin position="30"/>
        <end position="153"/>
    </location>
</feature>
<dbReference type="STRING" id="483547.GSUB_09670"/>
<dbReference type="Gene3D" id="3.10.310.50">
    <property type="match status" value="1"/>
</dbReference>